<comment type="caution">
    <text evidence="1">The sequence shown here is derived from an EMBL/GenBank/DDBJ whole genome shotgun (WGS) entry which is preliminary data.</text>
</comment>
<sequence length="125" mass="14412">MHPESQILETSVFLGITHASFSHHLFTRLIESRISFLETRALSLAPLLLDFFQASFLFWRCDRFLANQQKFSSAIGIYASSVPYTDRHFQQVSEDEYNKVFRDMNGRSRLSEITQSPQTNSSDGN</sequence>
<evidence type="ECO:0000313" key="1">
    <source>
        <dbReference type="EMBL" id="MQR00983.1"/>
    </source>
</evidence>
<dbReference type="AlphaFoldDB" id="A0A843YTP5"/>
<dbReference type="RefSeq" id="WP_153234587.1">
    <property type="nucleotide sequence ID" value="NZ_WINI01000004.1"/>
</dbReference>
<evidence type="ECO:0000313" key="2">
    <source>
        <dbReference type="Proteomes" id="UP000451565"/>
    </source>
</evidence>
<reference evidence="1 2" key="1">
    <citation type="submission" date="2019-10" db="EMBL/GenBank/DDBJ databases">
        <title>Glaciimonas soli sp. nov., a psychrophilic bacterium isolated from the forest soil of a high elevation mountain in Taiwan.</title>
        <authorList>
            <person name="Wang L.-T."/>
            <person name="Shieh W.Y."/>
        </authorList>
    </citation>
    <scope>NUCLEOTIDE SEQUENCE [LARGE SCALE GENOMIC DNA]</scope>
    <source>
        <strain evidence="1 2">GS1</strain>
    </source>
</reference>
<gene>
    <name evidence="1" type="ORF">GEV47_09840</name>
</gene>
<keyword evidence="2" id="KW-1185">Reference proteome</keyword>
<dbReference type="EMBL" id="WINI01000004">
    <property type="protein sequence ID" value="MQR00983.1"/>
    <property type="molecule type" value="Genomic_DNA"/>
</dbReference>
<accession>A0A843YTP5</accession>
<dbReference type="Proteomes" id="UP000451565">
    <property type="component" value="Unassembled WGS sequence"/>
</dbReference>
<proteinExistence type="predicted"/>
<protein>
    <submittedName>
        <fullName evidence="1">Uncharacterized protein</fullName>
    </submittedName>
</protein>
<organism evidence="1 2">
    <name type="scientific">Glaciimonas soli</name>
    <dbReference type="NCBI Taxonomy" id="2590999"/>
    <lineage>
        <taxon>Bacteria</taxon>
        <taxon>Pseudomonadati</taxon>
        <taxon>Pseudomonadota</taxon>
        <taxon>Betaproteobacteria</taxon>
        <taxon>Burkholderiales</taxon>
        <taxon>Oxalobacteraceae</taxon>
        <taxon>Glaciimonas</taxon>
    </lineage>
</organism>
<name>A0A843YTP5_9BURK</name>